<dbReference type="PANTHER" id="PTHR33498:SF1">
    <property type="entry name" value="TRANSPOSASE FOR INSERTION SEQUENCE ELEMENT IS1557"/>
    <property type="match status" value="1"/>
</dbReference>
<dbReference type="AlphaFoldDB" id="A0A451BNZ7"/>
<evidence type="ECO:0000313" key="2">
    <source>
        <dbReference type="EMBL" id="VFK79985.1"/>
    </source>
</evidence>
<dbReference type="EMBL" id="CAADHB010000077">
    <property type="protein sequence ID" value="VFK79985.1"/>
    <property type="molecule type" value="Genomic_DNA"/>
</dbReference>
<dbReference type="EMBL" id="CAADHB010000082">
    <property type="protein sequence ID" value="VFK80065.1"/>
    <property type="molecule type" value="Genomic_DNA"/>
</dbReference>
<name>A0A451BNZ7_9GAMM</name>
<evidence type="ECO:0000259" key="1">
    <source>
        <dbReference type="Pfam" id="PF01610"/>
    </source>
</evidence>
<dbReference type="PANTHER" id="PTHR33498">
    <property type="entry name" value="TRANSPOSASE FOR INSERTION SEQUENCE ELEMENT IS1557"/>
    <property type="match status" value="1"/>
</dbReference>
<dbReference type="InterPro" id="IPR002560">
    <property type="entry name" value="Transposase_DDE"/>
</dbReference>
<protein>
    <submittedName>
        <fullName evidence="2">Transposase</fullName>
    </submittedName>
</protein>
<feature type="domain" description="Transposase IS204/IS1001/IS1096/IS1165 DDE" evidence="1">
    <location>
        <begin position="40"/>
        <end position="275"/>
    </location>
</feature>
<accession>A0A451BNZ7</accession>
<dbReference type="Pfam" id="PF01610">
    <property type="entry name" value="DDE_Tnp_ISL3"/>
    <property type="match status" value="1"/>
</dbReference>
<dbReference type="InterPro" id="IPR047951">
    <property type="entry name" value="Transpos_ISL3"/>
</dbReference>
<dbReference type="NCBIfam" id="NF033550">
    <property type="entry name" value="transpos_ISL3"/>
    <property type="match status" value="1"/>
</dbReference>
<organism evidence="2">
    <name type="scientific">Candidatus Kentrum sp. SD</name>
    <dbReference type="NCBI Taxonomy" id="2126332"/>
    <lineage>
        <taxon>Bacteria</taxon>
        <taxon>Pseudomonadati</taxon>
        <taxon>Pseudomonadota</taxon>
        <taxon>Gammaproteobacteria</taxon>
        <taxon>Candidatus Kentrum</taxon>
    </lineage>
</organism>
<evidence type="ECO:0000313" key="3">
    <source>
        <dbReference type="EMBL" id="VFK80065.1"/>
    </source>
</evidence>
<sequence length="299" mass="35408">MSWKEVGEAFHTTWYHVFCSVEMAVFWGRERMKLSGIEAIGVDEIQWRRGHHYLTLVYQIDASCRRLLWIGKNRKVKTLLGFFRWFGKERTGDLQYICSDMWKPYLKVIAKKAGGALHILDRFHIMAHMSKAIDEVRAKETRELKEQGLEPVLTKSRWLLLKRPENLTEKQDTKLAELVKLNLRSIRSYLLKEEFQLFWSYVSPHWAGLFLDDWCEKTMRSKIAPMKKVARMLRNHRALLLNWFRAKKRFSSGIVEGLNNKAKLTTRKAYGFRTYHGIEIALYHALGDLPVPNFTHRFF</sequence>
<reference evidence="2" key="1">
    <citation type="submission" date="2019-02" db="EMBL/GenBank/DDBJ databases">
        <authorList>
            <person name="Gruber-Vodicka R. H."/>
            <person name="Seah K. B. B."/>
        </authorList>
    </citation>
    <scope>NUCLEOTIDE SEQUENCE</scope>
    <source>
        <strain evidence="2">BECK_S127</strain>
    </source>
</reference>
<proteinExistence type="predicted"/>
<gene>
    <name evidence="2" type="ORF">BECKSD772D_GA0070982_107717</name>
    <name evidence="3" type="ORF">BECKSD772D_GA0070982_108218</name>
</gene>